<evidence type="ECO:0000313" key="3">
    <source>
        <dbReference type="EMBL" id="KAF9814029.1"/>
    </source>
</evidence>
<feature type="coiled-coil region" evidence="1">
    <location>
        <begin position="138"/>
        <end position="212"/>
    </location>
</feature>
<evidence type="ECO:0000313" key="4">
    <source>
        <dbReference type="Proteomes" id="UP000639403"/>
    </source>
</evidence>
<name>A0A8H7U2E4_9APHY</name>
<reference evidence="3" key="2">
    <citation type="journal article" name="Front. Microbiol.">
        <title>Degradative Capacity of Two Strains of Rhodonia placenta: From Phenotype to Genotype.</title>
        <authorList>
            <person name="Kolle M."/>
            <person name="Horta M.A.C."/>
            <person name="Nowrousian M."/>
            <person name="Ohm R.A."/>
            <person name="Benz J.P."/>
            <person name="Pilgard A."/>
        </authorList>
    </citation>
    <scope>NUCLEOTIDE SEQUENCE</scope>
    <source>
        <strain evidence="3">FPRL280</strain>
    </source>
</reference>
<protein>
    <submittedName>
        <fullName evidence="3">Uncharacterized protein</fullName>
    </submittedName>
</protein>
<organism evidence="3 4">
    <name type="scientific">Rhodonia placenta</name>
    <dbReference type="NCBI Taxonomy" id="104341"/>
    <lineage>
        <taxon>Eukaryota</taxon>
        <taxon>Fungi</taxon>
        <taxon>Dikarya</taxon>
        <taxon>Basidiomycota</taxon>
        <taxon>Agaricomycotina</taxon>
        <taxon>Agaricomycetes</taxon>
        <taxon>Polyporales</taxon>
        <taxon>Adustoporiaceae</taxon>
        <taxon>Rhodonia</taxon>
    </lineage>
</organism>
<sequence length="420" mass="45877">MSSLSDSVDRICLLAKNIRLNAANCASETAGPFTKAVLHAPLSDLIRDIDPAELGLFTLVAPSKQVPDVDNAGASTSEITRAEFHGATPLKKPPVPKPGRHNPQRPGEHEPEVYARAAIKYLDRYQSIRPMPRAAEQATRIREHLDVVRESMKKLNDELKQHATADACSPPASPKATIRLEEKRIREAQARIRELRKRKDVLLKQKASARIAPPKARPNLQTPPPADAQEETFWNTPAASARTLHFTGESLLDEHVDVGDISGVSFASPLPVRGSIQSLSRLATAEDDEPETQLEPEIAELVSMDDGESMGSVDGSPEDEVEEEQTVVMHQPPPGGAVDVPDELAEAALEPASEPPPVAETHGVARSSKVRVTTELEHIVVSPVCRSRNPLCANVRFSNSPWISQRNLTFKRHVSRALAR</sequence>
<dbReference type="AlphaFoldDB" id="A0A8H7U2E4"/>
<comment type="caution">
    <text evidence="3">The sequence shown here is derived from an EMBL/GenBank/DDBJ whole genome shotgun (WGS) entry which is preliminary data.</text>
</comment>
<keyword evidence="1" id="KW-0175">Coiled coil</keyword>
<feature type="region of interest" description="Disordered" evidence="2">
    <location>
        <begin position="83"/>
        <end position="110"/>
    </location>
</feature>
<gene>
    <name evidence="3" type="ORF">IEO21_05332</name>
</gene>
<evidence type="ECO:0000256" key="2">
    <source>
        <dbReference type="SAM" id="MobiDB-lite"/>
    </source>
</evidence>
<reference evidence="3" key="1">
    <citation type="submission" date="2020-11" db="EMBL/GenBank/DDBJ databases">
        <authorList>
            <person name="Koelle M."/>
            <person name="Horta M.A.C."/>
            <person name="Nowrousian M."/>
            <person name="Ohm R.A."/>
            <person name="Benz P."/>
            <person name="Pilgard A."/>
        </authorList>
    </citation>
    <scope>NUCLEOTIDE SEQUENCE</scope>
    <source>
        <strain evidence="3">FPRL280</strain>
    </source>
</reference>
<proteinExistence type="predicted"/>
<evidence type="ECO:0000256" key="1">
    <source>
        <dbReference type="SAM" id="Coils"/>
    </source>
</evidence>
<accession>A0A8H7U2E4</accession>
<dbReference type="EMBL" id="JADOXO010000095">
    <property type="protein sequence ID" value="KAF9814029.1"/>
    <property type="molecule type" value="Genomic_DNA"/>
</dbReference>
<dbReference type="Proteomes" id="UP000639403">
    <property type="component" value="Unassembled WGS sequence"/>
</dbReference>